<keyword evidence="2" id="KW-1185">Reference proteome</keyword>
<gene>
    <name evidence="1" type="ORF">INT47_012451</name>
</gene>
<evidence type="ECO:0000313" key="2">
    <source>
        <dbReference type="Proteomes" id="UP000603453"/>
    </source>
</evidence>
<dbReference type="Proteomes" id="UP000603453">
    <property type="component" value="Unassembled WGS sequence"/>
</dbReference>
<proteinExistence type="predicted"/>
<comment type="caution">
    <text evidence="1">The sequence shown here is derived from an EMBL/GenBank/DDBJ whole genome shotgun (WGS) entry which is preliminary data.</text>
</comment>
<dbReference type="AlphaFoldDB" id="A0A8H7QXN4"/>
<name>A0A8H7QXN4_9FUNG</name>
<accession>A0A8H7QXN4</accession>
<evidence type="ECO:0000313" key="1">
    <source>
        <dbReference type="EMBL" id="KAG2200170.1"/>
    </source>
</evidence>
<dbReference type="EMBL" id="JAEPRD010000087">
    <property type="protein sequence ID" value="KAG2200170.1"/>
    <property type="molecule type" value="Genomic_DNA"/>
</dbReference>
<sequence length="111" mass="12554">MSFASSPPPVKNATPVSVAAHVQKVTTVKNALNDQRRTSHENVPWKDLVKGEDLDELLRLEALDKAIVTSRRIVVDGWPLTDFELRNFLLREKMLLTEAILIKTCYNLSPK</sequence>
<organism evidence="1 2">
    <name type="scientific">Mucor saturninus</name>
    <dbReference type="NCBI Taxonomy" id="64648"/>
    <lineage>
        <taxon>Eukaryota</taxon>
        <taxon>Fungi</taxon>
        <taxon>Fungi incertae sedis</taxon>
        <taxon>Mucoromycota</taxon>
        <taxon>Mucoromycotina</taxon>
        <taxon>Mucoromycetes</taxon>
        <taxon>Mucorales</taxon>
        <taxon>Mucorineae</taxon>
        <taxon>Mucoraceae</taxon>
        <taxon>Mucor</taxon>
    </lineage>
</organism>
<reference evidence="1" key="1">
    <citation type="submission" date="2020-12" db="EMBL/GenBank/DDBJ databases">
        <title>Metabolic potential, ecology and presence of endohyphal bacteria is reflected in genomic diversity of Mucoromycotina.</title>
        <authorList>
            <person name="Muszewska A."/>
            <person name="Okrasinska A."/>
            <person name="Steczkiewicz K."/>
            <person name="Drgas O."/>
            <person name="Orlowska M."/>
            <person name="Perlinska-Lenart U."/>
            <person name="Aleksandrzak-Piekarczyk T."/>
            <person name="Szatraj K."/>
            <person name="Zielenkiewicz U."/>
            <person name="Pilsyk S."/>
            <person name="Malc E."/>
            <person name="Mieczkowski P."/>
            <person name="Kruszewska J.S."/>
            <person name="Biernat P."/>
            <person name="Pawlowska J."/>
        </authorList>
    </citation>
    <scope>NUCLEOTIDE SEQUENCE</scope>
    <source>
        <strain evidence="1">WA0000017839</strain>
    </source>
</reference>
<protein>
    <submittedName>
        <fullName evidence="1">Uncharacterized protein</fullName>
    </submittedName>
</protein>